<gene>
    <name evidence="2" type="ORF">FHK87_08495</name>
</gene>
<keyword evidence="2" id="KW-0808">Transferase</keyword>
<feature type="domain" description="N-acetyltransferase" evidence="1">
    <location>
        <begin position="4"/>
        <end position="177"/>
    </location>
</feature>
<dbReference type="AlphaFoldDB" id="A0A504J9Q4"/>
<accession>A0A504J9Q4</accession>
<proteinExistence type="predicted"/>
<comment type="caution">
    <text evidence="2">The sequence shown here is derived from an EMBL/GenBank/DDBJ whole genome shotgun (WGS) entry which is preliminary data.</text>
</comment>
<name>A0A504J9Q4_9FLAO</name>
<protein>
    <submittedName>
        <fullName evidence="2">GNAT family N-acetyltransferase</fullName>
    </submittedName>
</protein>
<dbReference type="GO" id="GO:0016747">
    <property type="term" value="F:acyltransferase activity, transferring groups other than amino-acyl groups"/>
    <property type="evidence" value="ECO:0007669"/>
    <property type="project" value="InterPro"/>
</dbReference>
<dbReference type="PROSITE" id="PS51186">
    <property type="entry name" value="GNAT"/>
    <property type="match status" value="1"/>
</dbReference>
<dbReference type="Proteomes" id="UP000315540">
    <property type="component" value="Unassembled WGS sequence"/>
</dbReference>
<organism evidence="2 3">
    <name type="scientific">Aquimarina algicola</name>
    <dbReference type="NCBI Taxonomy" id="2589995"/>
    <lineage>
        <taxon>Bacteria</taxon>
        <taxon>Pseudomonadati</taxon>
        <taxon>Bacteroidota</taxon>
        <taxon>Flavobacteriia</taxon>
        <taxon>Flavobacteriales</taxon>
        <taxon>Flavobacteriaceae</taxon>
        <taxon>Aquimarina</taxon>
    </lineage>
</organism>
<dbReference type="CDD" id="cd04301">
    <property type="entry name" value="NAT_SF"/>
    <property type="match status" value="1"/>
</dbReference>
<keyword evidence="3" id="KW-1185">Reference proteome</keyword>
<dbReference type="Gene3D" id="3.40.630.30">
    <property type="match status" value="1"/>
</dbReference>
<dbReference type="SUPFAM" id="SSF55729">
    <property type="entry name" value="Acyl-CoA N-acyltransferases (Nat)"/>
    <property type="match status" value="1"/>
</dbReference>
<reference evidence="2 3" key="1">
    <citation type="submission" date="2019-06" db="EMBL/GenBank/DDBJ databases">
        <authorList>
            <person name="Meng X."/>
        </authorList>
    </citation>
    <scope>NUCLEOTIDE SEQUENCE [LARGE SCALE GENOMIC DNA]</scope>
    <source>
        <strain evidence="2 3">M625</strain>
    </source>
</reference>
<dbReference type="EMBL" id="VFWZ01000002">
    <property type="protein sequence ID" value="TPN87607.1"/>
    <property type="molecule type" value="Genomic_DNA"/>
</dbReference>
<sequence length="180" mass="21083">MKNIEYTCVTQENELRQIIHLQQTNLPSSISETEKQKEGFVTVQHDLNILNKMNNKQPHIIAKDEDKVVGYALCMPKDFKEDIEILKPMFSKIDQHLTSGNSYIAMGQICIDKAYRRQGIFRGLYQKMKSELQTKYDYLITEVASNNLRSIQAHQAIGFNSWITYAVDGIEWHLIRWNWE</sequence>
<dbReference type="Pfam" id="PF00583">
    <property type="entry name" value="Acetyltransf_1"/>
    <property type="match status" value="1"/>
</dbReference>
<evidence type="ECO:0000313" key="3">
    <source>
        <dbReference type="Proteomes" id="UP000315540"/>
    </source>
</evidence>
<evidence type="ECO:0000259" key="1">
    <source>
        <dbReference type="PROSITE" id="PS51186"/>
    </source>
</evidence>
<dbReference type="InterPro" id="IPR000182">
    <property type="entry name" value="GNAT_dom"/>
</dbReference>
<dbReference type="OrthoDB" id="5109343at2"/>
<dbReference type="InterPro" id="IPR016181">
    <property type="entry name" value="Acyl_CoA_acyltransferase"/>
</dbReference>
<dbReference type="RefSeq" id="WP_140592247.1">
    <property type="nucleotide sequence ID" value="NZ_VFWZ01000002.1"/>
</dbReference>
<evidence type="ECO:0000313" key="2">
    <source>
        <dbReference type="EMBL" id="TPN87607.1"/>
    </source>
</evidence>